<organism evidence="2 3">
    <name type="scientific">Raineyella fluvialis</name>
    <dbReference type="NCBI Taxonomy" id="2662261"/>
    <lineage>
        <taxon>Bacteria</taxon>
        <taxon>Bacillati</taxon>
        <taxon>Actinomycetota</taxon>
        <taxon>Actinomycetes</taxon>
        <taxon>Propionibacteriales</taxon>
        <taxon>Propionibacteriaceae</taxon>
        <taxon>Raineyella</taxon>
    </lineage>
</organism>
<accession>A0A5Q2FHE2</accession>
<dbReference type="EMBL" id="CP045725">
    <property type="protein sequence ID" value="QGF24543.1"/>
    <property type="molecule type" value="Genomic_DNA"/>
</dbReference>
<dbReference type="GO" id="GO:0000502">
    <property type="term" value="C:proteasome complex"/>
    <property type="evidence" value="ECO:0007669"/>
    <property type="project" value="UniProtKB-KW"/>
</dbReference>
<gene>
    <name evidence="2" type="ORF">Rai3103_13810</name>
</gene>
<dbReference type="InterPro" id="IPR022366">
    <property type="entry name" value="Pup_deamidase"/>
</dbReference>
<keyword evidence="3" id="KW-1185">Reference proteome</keyword>
<reference evidence="2 3" key="1">
    <citation type="submission" date="2019-10" db="EMBL/GenBank/DDBJ databases">
        <title>Genomic analysis of Raineyella sp. CBA3103.</title>
        <authorList>
            <person name="Roh S.W."/>
        </authorList>
    </citation>
    <scope>NUCLEOTIDE SEQUENCE [LARGE SCALE GENOMIC DNA]</scope>
    <source>
        <strain evidence="2 3">CBA3103</strain>
    </source>
</reference>
<sequence length="502" mass="55708">MNAARARVHGLETEYGISLLGVPTDEAPHPMYLANHVVRTYLESIGFGLGRWDYTAESPLIDARGFTMPRERATLDQLTDIDQGLGNAMLDNGARLYVDHAHPEYSGPEVRTARDALVWDRAGDAIMLDAVRAASAAIGHEIRLYRNNTDSKGASYGTHENYLVDRAVPFERIVRDFTGFLVSRTVLIGAGRVGLGQWGQAAGFQLGQRPDFFETEVALETTVRRPIINTRDEPHALRRRWRRLHVITGDANQAQFAGWLKVGSASLAVRLVEADRAPDLRPARPVDAFRAISHDPDLTRTVTLRDGRTATGLEIQQAWHDACRTLDDLGPEDEEILGAWQEVLDDLRVDWRRTADRLDWAAKRQLLESYRARDGLAWDDPKLALVDLQYADIDPARSLARRLEQAGRLRTLVTPEEVATARRTPPSDTRAWARGRIVGRFIDELLGAGWDGLTFAGEAGRGIVRLEMMDPFGGTRAAVGERVEAAGRPADLADLFPSVFAG</sequence>
<dbReference type="GO" id="GO:0010498">
    <property type="term" value="P:proteasomal protein catabolic process"/>
    <property type="evidence" value="ECO:0007669"/>
    <property type="project" value="InterPro"/>
</dbReference>
<dbReference type="GO" id="GO:0016811">
    <property type="term" value="F:hydrolase activity, acting on carbon-nitrogen (but not peptide) bonds, in linear amides"/>
    <property type="evidence" value="ECO:0007669"/>
    <property type="project" value="InterPro"/>
</dbReference>
<evidence type="ECO:0000256" key="1">
    <source>
        <dbReference type="ARBA" id="ARBA00009114"/>
    </source>
</evidence>
<dbReference type="NCBIfam" id="TIGR03688">
    <property type="entry name" value="depupylase_Dop"/>
    <property type="match status" value="1"/>
</dbReference>
<dbReference type="PANTHER" id="PTHR42307">
    <property type="entry name" value="PUP DEAMIDASE/DEPUPYLASE"/>
    <property type="match status" value="1"/>
</dbReference>
<dbReference type="AlphaFoldDB" id="A0A5Q2FHE2"/>
<evidence type="ECO:0000313" key="2">
    <source>
        <dbReference type="EMBL" id="QGF24543.1"/>
    </source>
</evidence>
<dbReference type="PANTHER" id="PTHR42307:SF2">
    <property type="entry name" value="PUP DEAMIDASE_DEPUPYLASE"/>
    <property type="match status" value="1"/>
</dbReference>
<dbReference type="GO" id="GO:0019941">
    <property type="term" value="P:modification-dependent protein catabolic process"/>
    <property type="evidence" value="ECO:0007669"/>
    <property type="project" value="InterPro"/>
</dbReference>
<dbReference type="GO" id="GO:0008233">
    <property type="term" value="F:peptidase activity"/>
    <property type="evidence" value="ECO:0007669"/>
    <property type="project" value="InterPro"/>
</dbReference>
<keyword evidence="2" id="KW-0647">Proteasome</keyword>
<dbReference type="KEGG" id="rain:Rai3103_13810"/>
<dbReference type="RefSeq" id="WP_153573072.1">
    <property type="nucleotide sequence ID" value="NZ_CP045725.1"/>
</dbReference>
<dbReference type="GO" id="GO:0070490">
    <property type="term" value="P:protein pupylation"/>
    <property type="evidence" value="ECO:0007669"/>
    <property type="project" value="TreeGrafter"/>
</dbReference>
<evidence type="ECO:0000313" key="3">
    <source>
        <dbReference type="Proteomes" id="UP000386847"/>
    </source>
</evidence>
<proteinExistence type="inferred from homology"/>
<comment type="similarity">
    <text evidence="1">Belongs to the Pup ligase/Pup deamidase family. Pup deamidase subfamily.</text>
</comment>
<name>A0A5Q2FHE2_9ACTN</name>
<dbReference type="GO" id="GO:0005524">
    <property type="term" value="F:ATP binding"/>
    <property type="evidence" value="ECO:0007669"/>
    <property type="project" value="TreeGrafter"/>
</dbReference>
<protein>
    <submittedName>
        <fullName evidence="2">Proteasome accessory factor PafA2</fullName>
    </submittedName>
</protein>
<dbReference type="Proteomes" id="UP000386847">
    <property type="component" value="Chromosome"/>
</dbReference>
<dbReference type="InterPro" id="IPR004347">
    <property type="entry name" value="Pup_ligase/deamidase"/>
</dbReference>
<dbReference type="Pfam" id="PF03136">
    <property type="entry name" value="Pup_ligase"/>
    <property type="match status" value="1"/>
</dbReference>